<comment type="caution">
    <text evidence="1">The sequence shown here is derived from an EMBL/GenBank/DDBJ whole genome shotgun (WGS) entry which is preliminary data.</text>
</comment>
<dbReference type="Proteomes" id="UP001062846">
    <property type="component" value="Chromosome 1"/>
</dbReference>
<evidence type="ECO:0000313" key="2">
    <source>
        <dbReference type="Proteomes" id="UP001062846"/>
    </source>
</evidence>
<keyword evidence="2" id="KW-1185">Reference proteome</keyword>
<evidence type="ECO:0000313" key="1">
    <source>
        <dbReference type="EMBL" id="KAI8572243.1"/>
    </source>
</evidence>
<accession>A0ACC0Q647</accession>
<sequence length="220" mass="24914">MSIFQQDKENVESMSPKEKETTNLGNTELYSPMEIAKDVDAKLITVSNPNMEPEPLLSTEVSETHEQPQATEVLPSQELLTEKTPMASPSSVNEVHPDLTCAPNSDLDLMLSKAKSYSESYSRSVSEFSKCLTPPAFYHFSEETKDEVKSFFRMLELPLTEIATYHTPAFTSCVNHLITKKVLLESEHIRLEEFWLSLSENLTLAAYCQKEIQEKLDTIN</sequence>
<dbReference type="EMBL" id="CM046388">
    <property type="protein sequence ID" value="KAI8572243.1"/>
    <property type="molecule type" value="Genomic_DNA"/>
</dbReference>
<organism evidence="1 2">
    <name type="scientific">Rhododendron molle</name>
    <name type="common">Chinese azalea</name>
    <name type="synonym">Azalea mollis</name>
    <dbReference type="NCBI Taxonomy" id="49168"/>
    <lineage>
        <taxon>Eukaryota</taxon>
        <taxon>Viridiplantae</taxon>
        <taxon>Streptophyta</taxon>
        <taxon>Embryophyta</taxon>
        <taxon>Tracheophyta</taxon>
        <taxon>Spermatophyta</taxon>
        <taxon>Magnoliopsida</taxon>
        <taxon>eudicotyledons</taxon>
        <taxon>Gunneridae</taxon>
        <taxon>Pentapetalae</taxon>
        <taxon>asterids</taxon>
        <taxon>Ericales</taxon>
        <taxon>Ericaceae</taxon>
        <taxon>Ericoideae</taxon>
        <taxon>Rhodoreae</taxon>
        <taxon>Rhododendron</taxon>
    </lineage>
</organism>
<protein>
    <submittedName>
        <fullName evidence="1">Uncharacterized protein</fullName>
    </submittedName>
</protein>
<reference evidence="1" key="1">
    <citation type="submission" date="2022-02" db="EMBL/GenBank/DDBJ databases">
        <title>Plant Genome Project.</title>
        <authorList>
            <person name="Zhang R.-G."/>
        </authorList>
    </citation>
    <scope>NUCLEOTIDE SEQUENCE</scope>
    <source>
        <strain evidence="1">AT1</strain>
    </source>
</reference>
<proteinExistence type="predicted"/>
<name>A0ACC0Q647_RHOML</name>
<gene>
    <name evidence="1" type="ORF">RHMOL_Rhmol01G0182700</name>
</gene>